<reference evidence="4" key="1">
    <citation type="journal article" date="2019" name="Nat. Commun.">
        <title>The genome of broomcorn millet.</title>
        <authorList>
            <person name="Zou C."/>
            <person name="Miki D."/>
            <person name="Li D."/>
            <person name="Tang Q."/>
            <person name="Xiao L."/>
            <person name="Rajput S."/>
            <person name="Deng P."/>
            <person name="Jia W."/>
            <person name="Huang R."/>
            <person name="Zhang M."/>
            <person name="Sun Y."/>
            <person name="Hu J."/>
            <person name="Fu X."/>
            <person name="Schnable P.S."/>
            <person name="Li F."/>
            <person name="Zhang H."/>
            <person name="Feng B."/>
            <person name="Zhu X."/>
            <person name="Liu R."/>
            <person name="Schnable J.C."/>
            <person name="Zhu J.-K."/>
            <person name="Zhang H."/>
        </authorList>
    </citation>
    <scope>NUCLEOTIDE SEQUENCE [LARGE SCALE GENOMIC DNA]</scope>
</reference>
<dbReference type="OrthoDB" id="5842926at2759"/>
<accession>A0A3L6QJC0</accession>
<dbReference type="EMBL" id="PQIB02000012">
    <property type="protein sequence ID" value="RLM80684.1"/>
    <property type="molecule type" value="Genomic_DNA"/>
</dbReference>
<organism evidence="3 4">
    <name type="scientific">Panicum miliaceum</name>
    <name type="common">Proso millet</name>
    <name type="synonym">Broomcorn millet</name>
    <dbReference type="NCBI Taxonomy" id="4540"/>
    <lineage>
        <taxon>Eukaryota</taxon>
        <taxon>Viridiplantae</taxon>
        <taxon>Streptophyta</taxon>
        <taxon>Embryophyta</taxon>
        <taxon>Tracheophyta</taxon>
        <taxon>Spermatophyta</taxon>
        <taxon>Magnoliopsida</taxon>
        <taxon>Liliopsida</taxon>
        <taxon>Poales</taxon>
        <taxon>Poaceae</taxon>
        <taxon>PACMAD clade</taxon>
        <taxon>Panicoideae</taxon>
        <taxon>Panicodae</taxon>
        <taxon>Paniceae</taxon>
        <taxon>Panicinae</taxon>
        <taxon>Panicum</taxon>
        <taxon>Panicum sect. Panicum</taxon>
    </lineage>
</organism>
<evidence type="ECO:0000313" key="3">
    <source>
        <dbReference type="EMBL" id="RLM80684.1"/>
    </source>
</evidence>
<dbReference type="InterPro" id="IPR000467">
    <property type="entry name" value="G_patch_dom"/>
</dbReference>
<dbReference type="AlphaFoldDB" id="A0A3L6QJC0"/>
<protein>
    <recommendedName>
        <fullName evidence="2">G-patch domain-containing protein</fullName>
    </recommendedName>
</protein>
<feature type="compositionally biased region" description="Basic and acidic residues" evidence="1">
    <location>
        <begin position="35"/>
        <end position="55"/>
    </location>
</feature>
<comment type="caution">
    <text evidence="3">The sequence shown here is derived from an EMBL/GenBank/DDBJ whole genome shotgun (WGS) entry which is preliminary data.</text>
</comment>
<evidence type="ECO:0000256" key="1">
    <source>
        <dbReference type="SAM" id="MobiDB-lite"/>
    </source>
</evidence>
<feature type="domain" description="G-patch" evidence="2">
    <location>
        <begin position="145"/>
        <end position="171"/>
    </location>
</feature>
<proteinExistence type="predicted"/>
<dbReference type="Proteomes" id="UP000275267">
    <property type="component" value="Unassembled WGS sequence"/>
</dbReference>
<sequence>MEQHLTTMKEAKISQELSRIHEQMEKNNVIALKSNLKEKAKTKNKNKGEKKEQGKGKKRHTGEAHLGVELNSSEESSSDDEGVATMVMEAHITKLSFFGNLTEDEDDFTPTCFMAKGAKNEIIRLTKLINENATSPKIGEFEKHTKSFGSDYMKKYGFVKGMGLGKNEQGR</sequence>
<name>A0A3L6QJC0_PANMI</name>
<evidence type="ECO:0000259" key="2">
    <source>
        <dbReference type="PROSITE" id="PS50174"/>
    </source>
</evidence>
<gene>
    <name evidence="3" type="ORF">C2845_PM12G02810</name>
</gene>
<dbReference type="PROSITE" id="PS50174">
    <property type="entry name" value="G_PATCH"/>
    <property type="match status" value="1"/>
</dbReference>
<dbReference type="PANTHER" id="PTHR47423:SF2">
    <property type="entry name" value="PROTEIN SQS1"/>
    <property type="match status" value="1"/>
</dbReference>
<dbReference type="PANTHER" id="PTHR47423">
    <property type="entry name" value="G-PATCH DOMAIN CONTAINING PROTEIN"/>
    <property type="match status" value="1"/>
</dbReference>
<dbReference type="GO" id="GO:0003676">
    <property type="term" value="F:nucleic acid binding"/>
    <property type="evidence" value="ECO:0007669"/>
    <property type="project" value="InterPro"/>
</dbReference>
<dbReference type="Pfam" id="PF01585">
    <property type="entry name" value="G-patch"/>
    <property type="match status" value="1"/>
</dbReference>
<feature type="region of interest" description="Disordered" evidence="1">
    <location>
        <begin position="25"/>
        <end position="82"/>
    </location>
</feature>
<evidence type="ECO:0000313" key="4">
    <source>
        <dbReference type="Proteomes" id="UP000275267"/>
    </source>
</evidence>
<keyword evidence="4" id="KW-1185">Reference proteome</keyword>